<accession>G7IWX6</accession>
<dbReference type="EMBL" id="CM001219">
    <property type="protein sequence ID" value="AES69592.1"/>
    <property type="molecule type" value="Genomic_DNA"/>
</dbReference>
<proteinExistence type="predicted"/>
<reference evidence="2" key="3">
    <citation type="submission" date="2015-04" db="UniProtKB">
        <authorList>
            <consortium name="EnsemblPlants"/>
        </authorList>
    </citation>
    <scope>IDENTIFICATION</scope>
    <source>
        <strain evidence="2">cv. Jemalong A17</strain>
    </source>
</reference>
<dbReference type="Proteomes" id="UP000002051">
    <property type="component" value="Chromosome 3"/>
</dbReference>
<evidence type="ECO:0000313" key="2">
    <source>
        <dbReference type="EnsemblPlants" id="AES69592"/>
    </source>
</evidence>
<evidence type="ECO:0000313" key="3">
    <source>
        <dbReference type="Proteomes" id="UP000002051"/>
    </source>
</evidence>
<organism evidence="1 3">
    <name type="scientific">Medicago truncatula</name>
    <name type="common">Barrel medic</name>
    <name type="synonym">Medicago tribuloides</name>
    <dbReference type="NCBI Taxonomy" id="3880"/>
    <lineage>
        <taxon>Eukaryota</taxon>
        <taxon>Viridiplantae</taxon>
        <taxon>Streptophyta</taxon>
        <taxon>Embryophyta</taxon>
        <taxon>Tracheophyta</taxon>
        <taxon>Spermatophyta</taxon>
        <taxon>Magnoliopsida</taxon>
        <taxon>eudicotyledons</taxon>
        <taxon>Gunneridae</taxon>
        <taxon>Pentapetalae</taxon>
        <taxon>rosids</taxon>
        <taxon>fabids</taxon>
        <taxon>Fabales</taxon>
        <taxon>Fabaceae</taxon>
        <taxon>Papilionoideae</taxon>
        <taxon>50 kb inversion clade</taxon>
        <taxon>NPAAA clade</taxon>
        <taxon>Hologalegina</taxon>
        <taxon>IRL clade</taxon>
        <taxon>Trifolieae</taxon>
        <taxon>Medicago</taxon>
    </lineage>
</organism>
<reference evidence="1 3" key="1">
    <citation type="journal article" date="2011" name="Nature">
        <title>The Medicago genome provides insight into the evolution of rhizobial symbioses.</title>
        <authorList>
            <person name="Young N.D."/>
            <person name="Debelle F."/>
            <person name="Oldroyd G.E."/>
            <person name="Geurts R."/>
            <person name="Cannon S.B."/>
            <person name="Udvardi M.K."/>
            <person name="Benedito V.A."/>
            <person name="Mayer K.F."/>
            <person name="Gouzy J."/>
            <person name="Schoof H."/>
            <person name="Van de Peer Y."/>
            <person name="Proost S."/>
            <person name="Cook D.R."/>
            <person name="Meyers B.C."/>
            <person name="Spannagl M."/>
            <person name="Cheung F."/>
            <person name="De Mita S."/>
            <person name="Krishnakumar V."/>
            <person name="Gundlach H."/>
            <person name="Zhou S."/>
            <person name="Mudge J."/>
            <person name="Bharti A.K."/>
            <person name="Murray J.D."/>
            <person name="Naoumkina M.A."/>
            <person name="Rosen B."/>
            <person name="Silverstein K.A."/>
            <person name="Tang H."/>
            <person name="Rombauts S."/>
            <person name="Zhao P.X."/>
            <person name="Zhou P."/>
            <person name="Barbe V."/>
            <person name="Bardou P."/>
            <person name="Bechner M."/>
            <person name="Bellec A."/>
            <person name="Berger A."/>
            <person name="Berges H."/>
            <person name="Bidwell S."/>
            <person name="Bisseling T."/>
            <person name="Choisne N."/>
            <person name="Couloux A."/>
            <person name="Denny R."/>
            <person name="Deshpande S."/>
            <person name="Dai X."/>
            <person name="Doyle J.J."/>
            <person name="Dudez A.M."/>
            <person name="Farmer A.D."/>
            <person name="Fouteau S."/>
            <person name="Franken C."/>
            <person name="Gibelin C."/>
            <person name="Gish J."/>
            <person name="Goldstein S."/>
            <person name="Gonzalez A.J."/>
            <person name="Green P.J."/>
            <person name="Hallab A."/>
            <person name="Hartog M."/>
            <person name="Hua A."/>
            <person name="Humphray S.J."/>
            <person name="Jeong D.H."/>
            <person name="Jing Y."/>
            <person name="Jocker A."/>
            <person name="Kenton S.M."/>
            <person name="Kim D.J."/>
            <person name="Klee K."/>
            <person name="Lai H."/>
            <person name="Lang C."/>
            <person name="Lin S."/>
            <person name="Macmil S.L."/>
            <person name="Magdelenat G."/>
            <person name="Matthews L."/>
            <person name="McCorrison J."/>
            <person name="Monaghan E.L."/>
            <person name="Mun J.H."/>
            <person name="Najar F.Z."/>
            <person name="Nicholson C."/>
            <person name="Noirot C."/>
            <person name="O'Bleness M."/>
            <person name="Paule C.R."/>
            <person name="Poulain J."/>
            <person name="Prion F."/>
            <person name="Qin B."/>
            <person name="Qu C."/>
            <person name="Retzel E.F."/>
            <person name="Riddle C."/>
            <person name="Sallet E."/>
            <person name="Samain S."/>
            <person name="Samson N."/>
            <person name="Sanders I."/>
            <person name="Saurat O."/>
            <person name="Scarpelli C."/>
            <person name="Schiex T."/>
            <person name="Segurens B."/>
            <person name="Severin A.J."/>
            <person name="Sherrier D.J."/>
            <person name="Shi R."/>
            <person name="Sims S."/>
            <person name="Singer S.R."/>
            <person name="Sinharoy S."/>
            <person name="Sterck L."/>
            <person name="Viollet A."/>
            <person name="Wang B.B."/>
            <person name="Wang K."/>
            <person name="Wang M."/>
            <person name="Wang X."/>
            <person name="Warfsmann J."/>
            <person name="Weissenbach J."/>
            <person name="White D.D."/>
            <person name="White J.D."/>
            <person name="Wiley G.B."/>
            <person name="Wincker P."/>
            <person name="Xing Y."/>
            <person name="Yang L."/>
            <person name="Yao Z."/>
            <person name="Ying F."/>
            <person name="Zhai J."/>
            <person name="Zhou L."/>
            <person name="Zuber A."/>
            <person name="Denarie J."/>
            <person name="Dixon R.A."/>
            <person name="May G.D."/>
            <person name="Schwartz D.C."/>
            <person name="Rogers J."/>
            <person name="Quetier F."/>
            <person name="Town C.D."/>
            <person name="Roe B.A."/>
        </authorList>
    </citation>
    <scope>NUCLEOTIDE SEQUENCE [LARGE SCALE GENOMIC DNA]</scope>
    <source>
        <strain evidence="1">A17</strain>
        <strain evidence="2 3">cv. Jemalong A17</strain>
    </source>
</reference>
<dbReference type="HOGENOM" id="CLU_2761588_0_0_1"/>
<protein>
    <submittedName>
        <fullName evidence="1 2">Uncharacterized protein</fullName>
    </submittedName>
</protein>
<reference evidence="1 3" key="2">
    <citation type="journal article" date="2014" name="BMC Genomics">
        <title>An improved genome release (version Mt4.0) for the model legume Medicago truncatula.</title>
        <authorList>
            <person name="Tang H."/>
            <person name="Krishnakumar V."/>
            <person name="Bidwell S."/>
            <person name="Rosen B."/>
            <person name="Chan A."/>
            <person name="Zhou S."/>
            <person name="Gentzbittel L."/>
            <person name="Childs K.L."/>
            <person name="Yandell M."/>
            <person name="Gundlach H."/>
            <person name="Mayer K.F."/>
            <person name="Schwartz D.C."/>
            <person name="Town C.D."/>
        </authorList>
    </citation>
    <scope>GENOME REANNOTATION</scope>
    <source>
        <strain evidence="2 3">cv. Jemalong A17</strain>
    </source>
</reference>
<sequence>MVGESREELNKKLETLRQALEVYNFLSLKLKVDFYRLTVKSTMLYYRKECWLLKRQHENKISAAEIRTTC</sequence>
<gene>
    <name evidence="1" type="ordered locus">MTR_3g031820</name>
</gene>
<name>G7IWX6_MEDTR</name>
<dbReference type="AlphaFoldDB" id="G7IWX6"/>
<evidence type="ECO:0000313" key="1">
    <source>
        <dbReference type="EMBL" id="AES69592.1"/>
    </source>
</evidence>
<keyword evidence="3" id="KW-1185">Reference proteome</keyword>
<dbReference type="PaxDb" id="3880-AES69592"/>
<dbReference type="EnsemblPlants" id="AES69592">
    <property type="protein sequence ID" value="AES69592"/>
    <property type="gene ID" value="MTR_3g031820"/>
</dbReference>